<keyword evidence="5 6" id="KW-0472">Membrane</keyword>
<evidence type="ECO:0000259" key="7">
    <source>
        <dbReference type="Pfam" id="PF06271"/>
    </source>
</evidence>
<dbReference type="PANTHER" id="PTHR36115:SF4">
    <property type="entry name" value="MEMBRANE PROTEIN"/>
    <property type="match status" value="1"/>
</dbReference>
<evidence type="ECO:0000256" key="3">
    <source>
        <dbReference type="ARBA" id="ARBA00022692"/>
    </source>
</evidence>
<dbReference type="InterPro" id="IPR051791">
    <property type="entry name" value="Pra-immunoreactive"/>
</dbReference>
<sequence length="257" mass="28691">MTQTEFIHELEIQLKGTMPEEELREVLSDYESFFISGREEGRTDDQISAELGSPSYLAQSLREDQTNQVHAFTMNIAKPGKRLCAFLIDSVIAVLPALLFFLLSKIAAPVLFVLIFFYASPAAGLSMYVGANAFYQETSTTVSDGQNVVTEDRTIGKPSVPMTVFGYLSIAFYLFYALICSWLLHGQTLGKKLMHIRVRAATAEPASKRTIFYREFLGKVLINSIPIVPLASLFTLLFMKEHKTLHDMLADTIVTNG</sequence>
<dbReference type="Pfam" id="PF22564">
    <property type="entry name" value="HAAS"/>
    <property type="match status" value="1"/>
</dbReference>
<feature type="transmembrane region" description="Helical" evidence="6">
    <location>
        <begin position="83"/>
        <end position="103"/>
    </location>
</feature>
<dbReference type="PANTHER" id="PTHR36115">
    <property type="entry name" value="PROLINE-RICH ANTIGEN HOMOLOG-RELATED"/>
    <property type="match status" value="1"/>
</dbReference>
<comment type="caution">
    <text evidence="8">The sequence shown here is derived from an EMBL/GenBank/DDBJ whole genome shotgun (WGS) entry which is preliminary data.</text>
</comment>
<dbReference type="RefSeq" id="WP_253065074.1">
    <property type="nucleotide sequence ID" value="NZ_JAMXWM010000035.1"/>
</dbReference>
<reference evidence="9" key="1">
    <citation type="journal article" date="2019" name="Int. J. Syst. Evol. Microbiol.">
        <title>The Global Catalogue of Microorganisms (GCM) 10K type strain sequencing project: providing services to taxonomists for standard genome sequencing and annotation.</title>
        <authorList>
            <consortium name="The Broad Institute Genomics Platform"/>
            <consortium name="The Broad Institute Genome Sequencing Center for Infectious Disease"/>
            <person name="Wu L."/>
            <person name="Ma J."/>
        </authorList>
    </citation>
    <scope>NUCLEOTIDE SEQUENCE [LARGE SCALE GENOMIC DNA]</scope>
    <source>
        <strain evidence="9">TISTR 2466</strain>
    </source>
</reference>
<evidence type="ECO:0000256" key="2">
    <source>
        <dbReference type="ARBA" id="ARBA00022475"/>
    </source>
</evidence>
<evidence type="ECO:0000256" key="1">
    <source>
        <dbReference type="ARBA" id="ARBA00004651"/>
    </source>
</evidence>
<evidence type="ECO:0000313" key="8">
    <source>
        <dbReference type="EMBL" id="MFD2693768.1"/>
    </source>
</evidence>
<evidence type="ECO:0000256" key="5">
    <source>
        <dbReference type="ARBA" id="ARBA00023136"/>
    </source>
</evidence>
<comment type="subcellular location">
    <subcellularLocation>
        <location evidence="1">Cell membrane</location>
        <topology evidence="1">Multi-pass membrane protein</topology>
    </subcellularLocation>
</comment>
<evidence type="ECO:0000313" key="9">
    <source>
        <dbReference type="Proteomes" id="UP001597399"/>
    </source>
</evidence>
<feature type="transmembrane region" description="Helical" evidence="6">
    <location>
        <begin position="109"/>
        <end position="129"/>
    </location>
</feature>
<feature type="transmembrane region" description="Helical" evidence="6">
    <location>
        <begin position="164"/>
        <end position="184"/>
    </location>
</feature>
<dbReference type="Pfam" id="PF06271">
    <property type="entry name" value="RDD"/>
    <property type="match status" value="1"/>
</dbReference>
<protein>
    <submittedName>
        <fullName evidence="8">RDD family protein</fullName>
    </submittedName>
</protein>
<keyword evidence="3 6" id="KW-0812">Transmembrane</keyword>
<accession>A0ABW5S2K7</accession>
<proteinExistence type="predicted"/>
<organism evidence="8 9">
    <name type="scientific">Sporolactobacillus shoreicorticis</name>
    <dbReference type="NCBI Taxonomy" id="1923877"/>
    <lineage>
        <taxon>Bacteria</taxon>
        <taxon>Bacillati</taxon>
        <taxon>Bacillota</taxon>
        <taxon>Bacilli</taxon>
        <taxon>Bacillales</taxon>
        <taxon>Sporolactobacillaceae</taxon>
        <taxon>Sporolactobacillus</taxon>
    </lineage>
</organism>
<evidence type="ECO:0000256" key="6">
    <source>
        <dbReference type="SAM" id="Phobius"/>
    </source>
</evidence>
<dbReference type="InterPro" id="IPR010432">
    <property type="entry name" value="RDD"/>
</dbReference>
<dbReference type="EMBL" id="JBHUMQ010000021">
    <property type="protein sequence ID" value="MFD2693768.1"/>
    <property type="molecule type" value="Genomic_DNA"/>
</dbReference>
<keyword evidence="4 6" id="KW-1133">Transmembrane helix</keyword>
<feature type="transmembrane region" description="Helical" evidence="6">
    <location>
        <begin position="220"/>
        <end position="239"/>
    </location>
</feature>
<name>A0ABW5S2K7_9BACL</name>
<dbReference type="Proteomes" id="UP001597399">
    <property type="component" value="Unassembled WGS sequence"/>
</dbReference>
<evidence type="ECO:0000256" key="4">
    <source>
        <dbReference type="ARBA" id="ARBA00022989"/>
    </source>
</evidence>
<gene>
    <name evidence="8" type="ORF">ACFSUE_09055</name>
</gene>
<feature type="domain" description="RDD" evidence="7">
    <location>
        <begin position="77"/>
        <end position="250"/>
    </location>
</feature>
<keyword evidence="2" id="KW-1003">Cell membrane</keyword>
<keyword evidence="9" id="KW-1185">Reference proteome</keyword>